<feature type="region of interest" description="Disordered" evidence="1">
    <location>
        <begin position="41"/>
        <end position="65"/>
    </location>
</feature>
<protein>
    <submittedName>
        <fullName evidence="2">Uncharacterized protein</fullName>
    </submittedName>
</protein>
<dbReference type="EMBL" id="SMKP01000259">
    <property type="protein sequence ID" value="TDD07790.1"/>
    <property type="molecule type" value="Genomic_DNA"/>
</dbReference>
<keyword evidence="3" id="KW-1185">Reference proteome</keyword>
<comment type="caution">
    <text evidence="2">The sequence shown here is derived from an EMBL/GenBank/DDBJ whole genome shotgun (WGS) entry which is preliminary data.</text>
</comment>
<organism evidence="2 3">
    <name type="scientific">Nonomuraea diastatica</name>
    <dbReference type="NCBI Taxonomy" id="1848329"/>
    <lineage>
        <taxon>Bacteria</taxon>
        <taxon>Bacillati</taxon>
        <taxon>Actinomycetota</taxon>
        <taxon>Actinomycetes</taxon>
        <taxon>Streptosporangiales</taxon>
        <taxon>Streptosporangiaceae</taxon>
        <taxon>Nonomuraea</taxon>
    </lineage>
</organism>
<evidence type="ECO:0000313" key="3">
    <source>
        <dbReference type="Proteomes" id="UP000294543"/>
    </source>
</evidence>
<evidence type="ECO:0000256" key="1">
    <source>
        <dbReference type="SAM" id="MobiDB-lite"/>
    </source>
</evidence>
<feature type="non-terminal residue" evidence="2">
    <location>
        <position position="79"/>
    </location>
</feature>
<reference evidence="2 3" key="1">
    <citation type="submission" date="2019-03" db="EMBL/GenBank/DDBJ databases">
        <title>Draft genome sequences of novel Actinobacteria.</title>
        <authorList>
            <person name="Sahin N."/>
            <person name="Ay H."/>
            <person name="Saygin H."/>
        </authorList>
    </citation>
    <scope>NUCLEOTIDE SEQUENCE [LARGE SCALE GENOMIC DNA]</scope>
    <source>
        <strain evidence="2 3">KC712</strain>
    </source>
</reference>
<evidence type="ECO:0000313" key="2">
    <source>
        <dbReference type="EMBL" id="TDD07790.1"/>
    </source>
</evidence>
<accession>A0A4R4W423</accession>
<dbReference type="Proteomes" id="UP000294543">
    <property type="component" value="Unassembled WGS sequence"/>
</dbReference>
<proteinExistence type="predicted"/>
<name>A0A4R4W423_9ACTN</name>
<dbReference type="AlphaFoldDB" id="A0A4R4W423"/>
<gene>
    <name evidence="2" type="ORF">E1294_48020</name>
</gene>
<sequence>MRGGVPAPGDCSPPAPSEAGGCVGSVGRVVGMVKVGADVGVGSGDLDGGRSPSGTWTSPLSRGRSGVGVGVPVGFLLWR</sequence>